<evidence type="ECO:0000313" key="1">
    <source>
        <dbReference type="EMBL" id="CAK9251254.1"/>
    </source>
</evidence>
<protein>
    <submittedName>
        <fullName evidence="1">Uncharacterized protein</fullName>
    </submittedName>
</protein>
<accession>A0ABP0VA10</accession>
<reference evidence="1" key="1">
    <citation type="submission" date="2024-02" db="EMBL/GenBank/DDBJ databases">
        <authorList>
            <consortium name="ELIXIR-Norway"/>
            <consortium name="Elixir Norway"/>
        </authorList>
    </citation>
    <scope>NUCLEOTIDE SEQUENCE</scope>
</reference>
<dbReference type="Proteomes" id="UP001497444">
    <property type="component" value="Unassembled WGS sequence"/>
</dbReference>
<evidence type="ECO:0000313" key="2">
    <source>
        <dbReference type="Proteomes" id="UP001497444"/>
    </source>
</evidence>
<name>A0ABP0VA10_9BRYO</name>
<keyword evidence="2" id="KW-1185">Reference proteome</keyword>
<gene>
    <name evidence="1" type="ORF">CSSPJE1EN1_LOCUS26632</name>
</gene>
<organism evidence="1 2">
    <name type="scientific">Sphagnum jensenii</name>
    <dbReference type="NCBI Taxonomy" id="128206"/>
    <lineage>
        <taxon>Eukaryota</taxon>
        <taxon>Viridiplantae</taxon>
        <taxon>Streptophyta</taxon>
        <taxon>Embryophyta</taxon>
        <taxon>Bryophyta</taxon>
        <taxon>Sphagnophytina</taxon>
        <taxon>Sphagnopsida</taxon>
        <taxon>Sphagnales</taxon>
        <taxon>Sphagnaceae</taxon>
        <taxon>Sphagnum</taxon>
    </lineage>
</organism>
<sequence>MATMTIPKRNPMPKGNATKSAVASLVRSAASARPKLKDFDGLEPIGGSNRIVKDVVTRPSFRLISDELLDKYFKKLIKSIRLMQKCLNEFNFSGIVLDYSAIKDSFADREGWREIFWKISQNKVQGIADPYAIVSAITVLRAYFDPKLSDRDILSWGTTQLGKTMLFCLLFYLIPALSHVLHHTTVLPFISTPNFNNISEGTKAELDQILKVYGKLEIIRGDRSTTFKKVVENQEDAFGNNTIGFESQVNKRYRSRVEKFVEKVKTLGKNVVVVNFTDEIHFGSQRDGCSDIQERETLAMKISEVGLPIADFVESE</sequence>
<comment type="caution">
    <text evidence="1">The sequence shown here is derived from an EMBL/GenBank/DDBJ whole genome shotgun (WGS) entry which is preliminary data.</text>
</comment>
<proteinExistence type="predicted"/>
<dbReference type="EMBL" id="CAXAQS010000347">
    <property type="protein sequence ID" value="CAK9251254.1"/>
    <property type="molecule type" value="Genomic_DNA"/>
</dbReference>